<evidence type="ECO:0000256" key="2">
    <source>
        <dbReference type="SAM" id="Phobius"/>
    </source>
</evidence>
<keyword evidence="2" id="KW-0472">Membrane</keyword>
<feature type="transmembrane region" description="Helical" evidence="2">
    <location>
        <begin position="6"/>
        <end position="28"/>
    </location>
</feature>
<dbReference type="Gene3D" id="1.25.40.10">
    <property type="entry name" value="Tetratricopeptide repeat domain"/>
    <property type="match status" value="2"/>
</dbReference>
<protein>
    <submittedName>
        <fullName evidence="3">Tetratricopeptide repeat protein</fullName>
    </submittedName>
</protein>
<dbReference type="SUPFAM" id="SSF48452">
    <property type="entry name" value="TPR-like"/>
    <property type="match status" value="1"/>
</dbReference>
<evidence type="ECO:0000313" key="4">
    <source>
        <dbReference type="Proteomes" id="UP000462014"/>
    </source>
</evidence>
<dbReference type="Pfam" id="PF13174">
    <property type="entry name" value="TPR_6"/>
    <property type="match status" value="1"/>
</dbReference>
<dbReference type="InterPro" id="IPR011990">
    <property type="entry name" value="TPR-like_helical_dom_sf"/>
</dbReference>
<keyword evidence="4" id="KW-1185">Reference proteome</keyword>
<dbReference type="RefSeq" id="WP_157565408.1">
    <property type="nucleotide sequence ID" value="NZ_WPIK01000005.1"/>
</dbReference>
<organism evidence="3 4">
    <name type="scientific">Mucilaginibacter arboris</name>
    <dbReference type="NCBI Taxonomy" id="2682090"/>
    <lineage>
        <taxon>Bacteria</taxon>
        <taxon>Pseudomonadati</taxon>
        <taxon>Bacteroidota</taxon>
        <taxon>Sphingobacteriia</taxon>
        <taxon>Sphingobacteriales</taxon>
        <taxon>Sphingobacteriaceae</taxon>
        <taxon>Mucilaginibacter</taxon>
    </lineage>
</organism>
<dbReference type="AlphaFoldDB" id="A0A7K1SVB8"/>
<keyword evidence="1" id="KW-0802">TPR repeat</keyword>
<dbReference type="PROSITE" id="PS50005">
    <property type="entry name" value="TPR"/>
    <property type="match status" value="1"/>
</dbReference>
<proteinExistence type="predicted"/>
<sequence length="287" mass="31685">MRKKQIGVIVLIVAMMAYLFSLPVKGLIRPKEERTRPGATGGAMQHEEQPTNQIDEDYVAIAAKKLLTPQMAAEISDKEAQLKSAASDQEKLAIAKDLAHTWDDVNVPAPAAFYYLSIARKENKLENWLNAGNHFNDAYKLTQDTVAQPTFLTNAVESFKKAMQLAPDNLDAQTGLGIAYVNGGAPSPMAGISLLLGVVAKDPKNLKANLNLGLFSMKSGQFEKAVQRFKTVVEQKPELEPCFYLAESYKQLGMKPEAIAAYQRCKEMAGDPAFNQKMDEYIKELKN</sequence>
<dbReference type="EMBL" id="WPIK01000005">
    <property type="protein sequence ID" value="MVN21234.1"/>
    <property type="molecule type" value="Genomic_DNA"/>
</dbReference>
<keyword evidence="2" id="KW-1133">Transmembrane helix</keyword>
<dbReference type="Proteomes" id="UP000462014">
    <property type="component" value="Unassembled WGS sequence"/>
</dbReference>
<accession>A0A7K1SVB8</accession>
<dbReference type="Pfam" id="PF13181">
    <property type="entry name" value="TPR_8"/>
    <property type="match status" value="1"/>
</dbReference>
<evidence type="ECO:0000313" key="3">
    <source>
        <dbReference type="EMBL" id="MVN21234.1"/>
    </source>
</evidence>
<gene>
    <name evidence="3" type="ORF">GO621_06765</name>
</gene>
<feature type="repeat" description="TPR" evidence="1">
    <location>
        <begin position="206"/>
        <end position="239"/>
    </location>
</feature>
<comment type="caution">
    <text evidence="3">The sequence shown here is derived from an EMBL/GenBank/DDBJ whole genome shotgun (WGS) entry which is preliminary data.</text>
</comment>
<name>A0A7K1SVB8_9SPHI</name>
<dbReference type="InterPro" id="IPR019734">
    <property type="entry name" value="TPR_rpt"/>
</dbReference>
<dbReference type="SMART" id="SM00028">
    <property type="entry name" value="TPR"/>
    <property type="match status" value="2"/>
</dbReference>
<reference evidence="3 4" key="1">
    <citation type="submission" date="2019-12" db="EMBL/GenBank/DDBJ databases">
        <title>Mucilaginibacter sp. HMF7410 genome sequencing and assembly.</title>
        <authorList>
            <person name="Kang H."/>
            <person name="Cha I."/>
            <person name="Kim H."/>
            <person name="Joh K."/>
        </authorList>
    </citation>
    <scope>NUCLEOTIDE SEQUENCE [LARGE SCALE GENOMIC DNA]</scope>
    <source>
        <strain evidence="3 4">HMF7410</strain>
    </source>
</reference>
<keyword evidence="2" id="KW-0812">Transmembrane</keyword>
<evidence type="ECO:0000256" key="1">
    <source>
        <dbReference type="PROSITE-ProRule" id="PRU00339"/>
    </source>
</evidence>